<evidence type="ECO:0000259" key="7">
    <source>
        <dbReference type="PROSITE" id="PS51900"/>
    </source>
</evidence>
<dbReference type="PROSITE" id="PS51900">
    <property type="entry name" value="CB"/>
    <property type="match status" value="1"/>
</dbReference>
<dbReference type="GO" id="GO:0006310">
    <property type="term" value="P:DNA recombination"/>
    <property type="evidence" value="ECO:0007669"/>
    <property type="project" value="UniProtKB-KW"/>
</dbReference>
<dbReference type="AlphaFoldDB" id="A0A221UWK6"/>
<dbReference type="Pfam" id="PF13495">
    <property type="entry name" value="Phage_int_SAM_4"/>
    <property type="match status" value="1"/>
</dbReference>
<gene>
    <name evidence="8" type="ORF">AREALGSMS7_01922</name>
    <name evidence="9" type="ORF">AREALGSMS7_02261</name>
</gene>
<reference evidence="9 10" key="1">
    <citation type="submission" date="2017-07" db="EMBL/GenBank/DDBJ databases">
        <title>Genome Sequence of Arenibacter algicola Strain SMS7 Isolated from a culture of the Diatom Skeletonema marinoi.</title>
        <authorList>
            <person name="Topel M."/>
            <person name="Pinder M.I.M."/>
            <person name="Johansson O.N."/>
            <person name="Kourtchenko O."/>
            <person name="Godhe A."/>
            <person name="Clarke A.K."/>
        </authorList>
    </citation>
    <scope>NUCLEOTIDE SEQUENCE [LARGE SCALE GENOMIC DNA]</scope>
    <source>
        <strain evidence="9 10">SMS7</strain>
    </source>
</reference>
<organism evidence="9 10">
    <name type="scientific">Arenibacter algicola</name>
    <dbReference type="NCBI Taxonomy" id="616991"/>
    <lineage>
        <taxon>Bacteria</taxon>
        <taxon>Pseudomonadati</taxon>
        <taxon>Bacteroidota</taxon>
        <taxon>Flavobacteriia</taxon>
        <taxon>Flavobacteriales</taxon>
        <taxon>Flavobacteriaceae</taxon>
        <taxon>Arenibacter</taxon>
    </lineage>
</organism>
<keyword evidence="4" id="KW-0233">DNA recombination</keyword>
<feature type="domain" description="Tyr recombinase" evidence="6">
    <location>
        <begin position="110"/>
        <end position="288"/>
    </location>
</feature>
<evidence type="ECO:0000256" key="4">
    <source>
        <dbReference type="ARBA" id="ARBA00023172"/>
    </source>
</evidence>
<dbReference type="PROSITE" id="PS51898">
    <property type="entry name" value="TYR_RECOMBINASE"/>
    <property type="match status" value="1"/>
</dbReference>
<dbReference type="InterPro" id="IPR050090">
    <property type="entry name" value="Tyrosine_recombinase_XerCD"/>
</dbReference>
<evidence type="ECO:0000256" key="3">
    <source>
        <dbReference type="ARBA" id="ARBA00023125"/>
    </source>
</evidence>
<evidence type="ECO:0000313" key="10">
    <source>
        <dbReference type="Proteomes" id="UP000204551"/>
    </source>
</evidence>
<dbReference type="EMBL" id="CP022515">
    <property type="protein sequence ID" value="ASO05384.1"/>
    <property type="molecule type" value="Genomic_DNA"/>
</dbReference>
<evidence type="ECO:0000313" key="8">
    <source>
        <dbReference type="EMBL" id="ASO05384.1"/>
    </source>
</evidence>
<evidence type="ECO:0000313" key="9">
    <source>
        <dbReference type="EMBL" id="ASO05712.1"/>
    </source>
</evidence>
<dbReference type="PANTHER" id="PTHR30349">
    <property type="entry name" value="PHAGE INTEGRASE-RELATED"/>
    <property type="match status" value="1"/>
</dbReference>
<keyword evidence="2" id="KW-0229">DNA integration</keyword>
<dbReference type="InterPro" id="IPR002104">
    <property type="entry name" value="Integrase_catalytic"/>
</dbReference>
<dbReference type="InterPro" id="IPR004107">
    <property type="entry name" value="Integrase_SAM-like_N"/>
</dbReference>
<proteinExistence type="inferred from homology"/>
<dbReference type="KEGG" id="aalg:AREALGSMS7_01922"/>
<name>A0A221UWK6_9FLAO</name>
<evidence type="ECO:0000256" key="1">
    <source>
        <dbReference type="ARBA" id="ARBA00008857"/>
    </source>
</evidence>
<dbReference type="GO" id="GO:0003677">
    <property type="term" value="F:DNA binding"/>
    <property type="evidence" value="ECO:0007669"/>
    <property type="project" value="UniProtKB-UniRule"/>
</dbReference>
<dbReference type="Proteomes" id="UP000204551">
    <property type="component" value="Chromosome"/>
</dbReference>
<dbReference type="InterPro" id="IPR011010">
    <property type="entry name" value="DNA_brk_join_enz"/>
</dbReference>
<dbReference type="KEGG" id="aalg:AREALGSMS7_02261"/>
<evidence type="ECO:0000256" key="5">
    <source>
        <dbReference type="PROSITE-ProRule" id="PRU01248"/>
    </source>
</evidence>
<dbReference type="InterPro" id="IPR013762">
    <property type="entry name" value="Integrase-like_cat_sf"/>
</dbReference>
<feature type="domain" description="Core-binding (CB)" evidence="7">
    <location>
        <begin position="10"/>
        <end position="94"/>
    </location>
</feature>
<comment type="similarity">
    <text evidence="1">Belongs to the 'phage' integrase family.</text>
</comment>
<keyword evidence="3 5" id="KW-0238">DNA-binding</keyword>
<dbReference type="PANTHER" id="PTHR30349:SF41">
    <property type="entry name" value="INTEGRASE_RECOMBINASE PROTEIN MJ0367-RELATED"/>
    <property type="match status" value="1"/>
</dbReference>
<dbReference type="RefSeq" id="WP_093978152.1">
    <property type="nucleotide sequence ID" value="NZ_CP022515.1"/>
</dbReference>
<dbReference type="InterPro" id="IPR044068">
    <property type="entry name" value="CB"/>
</dbReference>
<protein>
    <submittedName>
        <fullName evidence="9">Tyrosine recombinase XerD</fullName>
    </submittedName>
</protein>
<accession>A0A221UWK6</accession>
<sequence length="294" mass="33659">MQSCTELAKSTVPNFGKAYQRYRRAYIAAGYSESTCKNYLRALSQISLHYGKSFHLLDDGQITDYMYDLRLRKASHSLIKLLVYGYRFLFQVMKTPNRSIELKGNRAKVKVPVVLNQQEVKSLLDPVHCPNLKHRVALSLLYSSGLRISELLKLRPEDIDFNAHRIHIIDSKHGVTRYVVLSKLMAKGLKTYIGNYHPEKYLINGHQRAKPYSRSSVTKVLARTLDRAGICKHVTIHSLRHSFAVHFLEQGGNILQLKEQLGHSSLQSTLIYLRVAKAGYEDLRSPLDVLYHIP</sequence>
<dbReference type="EMBL" id="CP022515">
    <property type="protein sequence ID" value="ASO05712.1"/>
    <property type="molecule type" value="Genomic_DNA"/>
</dbReference>
<evidence type="ECO:0000256" key="2">
    <source>
        <dbReference type="ARBA" id="ARBA00022908"/>
    </source>
</evidence>
<dbReference type="Pfam" id="PF00589">
    <property type="entry name" value="Phage_integrase"/>
    <property type="match status" value="1"/>
</dbReference>
<evidence type="ECO:0000259" key="6">
    <source>
        <dbReference type="PROSITE" id="PS51898"/>
    </source>
</evidence>
<dbReference type="Gene3D" id="1.10.443.10">
    <property type="entry name" value="Intergrase catalytic core"/>
    <property type="match status" value="2"/>
</dbReference>
<dbReference type="SUPFAM" id="SSF56349">
    <property type="entry name" value="DNA breaking-rejoining enzymes"/>
    <property type="match status" value="1"/>
</dbReference>
<dbReference type="GO" id="GO:0015074">
    <property type="term" value="P:DNA integration"/>
    <property type="evidence" value="ECO:0007669"/>
    <property type="project" value="UniProtKB-KW"/>
</dbReference>